<comment type="caution">
    <text evidence="2">The sequence shown here is derived from an EMBL/GenBank/DDBJ whole genome shotgun (WGS) entry which is preliminary data.</text>
</comment>
<dbReference type="Gene3D" id="1.10.340.70">
    <property type="match status" value="1"/>
</dbReference>
<dbReference type="Pfam" id="PF17921">
    <property type="entry name" value="Integrase_H2C2"/>
    <property type="match status" value="1"/>
</dbReference>
<protein>
    <submittedName>
        <fullName evidence="2">Uncharacterized protein</fullName>
    </submittedName>
</protein>
<dbReference type="Proteomes" id="UP001152795">
    <property type="component" value="Unassembled WGS sequence"/>
</dbReference>
<sequence length="659" mass="76184">MEMDPKEMELETKLTQLNLAVQRSEKILATGKRETIKRHLETLQSVNSSSNQCKRLVEEQKIASKTNMDEIANWNDNIESKFEEADFQIARFSDWLAENERQTKAVAQEELFKNELKLHEEKLRMQSELVNSAKSKPETQEFSSPSAKLPKLEILDLPQIPNSNARRIAEFSEKLTYCVRALETLKKLDQINGNVSMTLDKLAGIRGDLVRTDPEWESWDFSKLAEALRQWVKRNPVTTGSDLRHDENRRKLFHAKRDEQKLSGCVYCEDLNHKAVRCQKVVNPNERKQILAKKGLCFNCATKFHRASDCNSKTSCGHCNRRHHTSICEQYNNKRDDRSVQDEARDKNPSGGKKLPSNEQGRQRRLKNLVKRLERKEIYEEIKKGLYVDDVMTGDESVKEVTENERIKWHHVPTNENPADLGSRGGNVTNNVLWQHGPEWLSDQARWPPEVVPVVTSEAKEEEKASVRVMVAVNQPVAESVFDKLLGKYPLRKTLRICAWVNRFVRNCRNESNKRESGPIKSHEIEERTLWWIKRVQEETKDNPELSSAKVELNLQPNQSGILECRGRIEGDYPVYLLTNTVFTKKVVEQAHIITLHGGVPATMAEVRERYWVPRLRRLVKQIRSNCHGCARFRAQSPRRDAAAAATVRIQQEAEEEDW</sequence>
<dbReference type="EMBL" id="CACRXK020000943">
    <property type="protein sequence ID" value="CAB3985947.1"/>
    <property type="molecule type" value="Genomic_DNA"/>
</dbReference>
<keyword evidence="3" id="KW-1185">Reference proteome</keyword>
<feature type="region of interest" description="Disordered" evidence="1">
    <location>
        <begin position="333"/>
        <end position="365"/>
    </location>
</feature>
<name>A0A6S7GDG0_PARCT</name>
<reference evidence="2" key="1">
    <citation type="submission" date="2020-04" db="EMBL/GenBank/DDBJ databases">
        <authorList>
            <person name="Alioto T."/>
            <person name="Alioto T."/>
            <person name="Gomez Garrido J."/>
        </authorList>
    </citation>
    <scope>NUCLEOTIDE SEQUENCE</scope>
    <source>
        <strain evidence="2">A484AB</strain>
    </source>
</reference>
<dbReference type="AlphaFoldDB" id="A0A6S7GDG0"/>
<evidence type="ECO:0000313" key="2">
    <source>
        <dbReference type="EMBL" id="CAB3985947.1"/>
    </source>
</evidence>
<dbReference type="InterPro" id="IPR041588">
    <property type="entry name" value="Integrase_H2C2"/>
</dbReference>
<dbReference type="PANTHER" id="PTHR47331">
    <property type="entry name" value="PHD-TYPE DOMAIN-CONTAINING PROTEIN"/>
    <property type="match status" value="1"/>
</dbReference>
<proteinExistence type="predicted"/>
<organism evidence="2 3">
    <name type="scientific">Paramuricea clavata</name>
    <name type="common">Red gorgonian</name>
    <name type="synonym">Violescent sea-whip</name>
    <dbReference type="NCBI Taxonomy" id="317549"/>
    <lineage>
        <taxon>Eukaryota</taxon>
        <taxon>Metazoa</taxon>
        <taxon>Cnidaria</taxon>
        <taxon>Anthozoa</taxon>
        <taxon>Octocorallia</taxon>
        <taxon>Malacalcyonacea</taxon>
        <taxon>Plexauridae</taxon>
        <taxon>Paramuricea</taxon>
    </lineage>
</organism>
<gene>
    <name evidence="2" type="ORF">PACLA_8A047125</name>
</gene>
<feature type="compositionally biased region" description="Basic and acidic residues" evidence="1">
    <location>
        <begin position="333"/>
        <end position="348"/>
    </location>
</feature>
<accession>A0A6S7GDG0</accession>
<evidence type="ECO:0000256" key="1">
    <source>
        <dbReference type="SAM" id="MobiDB-lite"/>
    </source>
</evidence>
<evidence type="ECO:0000313" key="3">
    <source>
        <dbReference type="Proteomes" id="UP001152795"/>
    </source>
</evidence>